<keyword evidence="1" id="KW-0147">Chitin-binding</keyword>
<proteinExistence type="evidence at protein level"/>
<accession>Q9S897</accession>
<dbReference type="Gene3D" id="3.30.60.10">
    <property type="entry name" value="Endochitinase-like"/>
    <property type="match status" value="1"/>
</dbReference>
<sequence>CCGKSVVCPGGECCSRFGWCGL</sequence>
<dbReference type="GO" id="GO:0008061">
    <property type="term" value="F:chitin binding"/>
    <property type="evidence" value="ECO:0007669"/>
    <property type="project" value="UniProtKB-KW"/>
</dbReference>
<protein>
    <submittedName>
        <fullName>ZN-binding protein</fullName>
    </submittedName>
</protein>
<evidence type="ECO:0000256" key="1">
    <source>
        <dbReference type="ARBA" id="ARBA00022669"/>
    </source>
</evidence>
<organism>
    <name type="scientific">Citrus sinensis</name>
    <name type="common">Sweet orange</name>
    <name type="synonym">Citrus aurantium var. sinensis</name>
    <dbReference type="NCBI Taxonomy" id="2711"/>
    <lineage>
        <taxon>Eukaryota</taxon>
        <taxon>Viridiplantae</taxon>
        <taxon>Streptophyta</taxon>
        <taxon>Embryophyta</taxon>
        <taxon>Tracheophyta</taxon>
        <taxon>Spermatophyta</taxon>
        <taxon>Magnoliopsida</taxon>
        <taxon>eudicotyledons</taxon>
        <taxon>Gunneridae</taxon>
        <taxon>Pentapetalae</taxon>
        <taxon>rosids</taxon>
        <taxon>malvids</taxon>
        <taxon>Sapindales</taxon>
        <taxon>Rutaceae</taxon>
        <taxon>Aurantioideae</taxon>
        <taxon>Citrus</taxon>
    </lineage>
</organism>
<dbReference type="InterPro" id="IPR036861">
    <property type="entry name" value="Endochitinase-like_sf"/>
</dbReference>
<reference key="1">
    <citation type="journal article" date="1996" name="Plant Physiol.">
        <title>Purification of a Zn-binding phloem protein with sequence identity to chitin-binding proteins.</title>
        <authorList>
            <person name="Taylor K.C."/>
            <person name="Albrigo L.G."/>
            <person name="Chase C.D."/>
        </authorList>
    </citation>
    <scope>PROTEIN SEQUENCE</scope>
</reference>
<name>Q9S897_CITSI</name>
<dbReference type="AlphaFoldDB" id="Q9S897"/>
<keyword id="KW-0903">Direct protein sequencing</keyword>